<dbReference type="Pfam" id="PF00226">
    <property type="entry name" value="DnaJ"/>
    <property type="match status" value="1"/>
</dbReference>
<dbReference type="RefSeq" id="WP_092620460.1">
    <property type="nucleotide sequence ID" value="NZ_FNCV01000008.1"/>
</dbReference>
<dbReference type="PROSITE" id="PS50076">
    <property type="entry name" value="DNAJ_2"/>
    <property type="match status" value="1"/>
</dbReference>
<dbReference type="SMART" id="SM00271">
    <property type="entry name" value="DnaJ"/>
    <property type="match status" value="1"/>
</dbReference>
<dbReference type="SUPFAM" id="SSF46565">
    <property type="entry name" value="Chaperone J-domain"/>
    <property type="match status" value="1"/>
</dbReference>
<dbReference type="SUPFAM" id="SSF49493">
    <property type="entry name" value="HSP40/DnaJ peptide-binding domain"/>
    <property type="match status" value="2"/>
</dbReference>
<evidence type="ECO:0000313" key="8">
    <source>
        <dbReference type="EMBL" id="SDH58228.1"/>
    </source>
</evidence>
<gene>
    <name evidence="8" type="ORF">SAMN05421742_10846</name>
</gene>
<organism evidence="8 9">
    <name type="scientific">Roseospirillum parvum</name>
    <dbReference type="NCBI Taxonomy" id="83401"/>
    <lineage>
        <taxon>Bacteria</taxon>
        <taxon>Pseudomonadati</taxon>
        <taxon>Pseudomonadota</taxon>
        <taxon>Alphaproteobacteria</taxon>
        <taxon>Rhodospirillales</taxon>
        <taxon>Rhodospirillaceae</taxon>
        <taxon>Roseospirillum</taxon>
    </lineage>
</organism>
<evidence type="ECO:0000256" key="5">
    <source>
        <dbReference type="ARBA" id="ARBA00023186"/>
    </source>
</evidence>
<dbReference type="EMBL" id="FNCV01000008">
    <property type="protein sequence ID" value="SDH58228.1"/>
    <property type="molecule type" value="Genomic_DNA"/>
</dbReference>
<keyword evidence="5" id="KW-0143">Chaperone</keyword>
<dbReference type="Pfam" id="PF01556">
    <property type="entry name" value="DnaJ_C"/>
    <property type="match status" value="1"/>
</dbReference>
<sequence length="314" mass="33310">MPRDPYQVLGVAKSASQDEIKKAYRRLARERHPDANTSDPKAAERFKELSTAYSVIGKPEQRRRFDRGEIDAVGNERPQGFGGGGARRGGGGFSWRPGTSGAGTSGFGFEDLADDDIFADLFRRAGSGQQRRAAPQRGADVRATLTTDFLTAALGGSERVQLATGKHLSVSIPPACEDGRTLRLKGQGHPGGHGGPPGDALVEIKVKPHPILRRDGLDILADVPISLREAVLGARITVPTVHGKVSLTIPAGSNSGNTLRLRGKGLPGKGTAGTNGNGDQLVTLKITLPDPHDDRLKSFVETWTPKGEGSLRPE</sequence>
<dbReference type="PRINTS" id="PR00625">
    <property type="entry name" value="JDOMAIN"/>
</dbReference>
<dbReference type="Gene3D" id="1.10.287.110">
    <property type="entry name" value="DnaJ domain"/>
    <property type="match status" value="1"/>
</dbReference>
<feature type="region of interest" description="Disordered" evidence="6">
    <location>
        <begin position="73"/>
        <end position="101"/>
    </location>
</feature>
<evidence type="ECO:0000256" key="1">
    <source>
        <dbReference type="ARBA" id="ARBA00022723"/>
    </source>
</evidence>
<keyword evidence="2" id="KW-0677">Repeat</keyword>
<evidence type="ECO:0000256" key="6">
    <source>
        <dbReference type="SAM" id="MobiDB-lite"/>
    </source>
</evidence>
<dbReference type="GO" id="GO:0005737">
    <property type="term" value="C:cytoplasm"/>
    <property type="evidence" value="ECO:0007669"/>
    <property type="project" value="TreeGrafter"/>
</dbReference>
<feature type="compositionally biased region" description="Gly residues" evidence="6">
    <location>
        <begin position="80"/>
        <end position="93"/>
    </location>
</feature>
<dbReference type="Gene3D" id="2.60.260.20">
    <property type="entry name" value="Urease metallochaperone UreE, N-terminal domain"/>
    <property type="match status" value="2"/>
</dbReference>
<dbReference type="PANTHER" id="PTHR43096:SF52">
    <property type="entry name" value="DNAJ HOMOLOG 1, MITOCHONDRIAL-RELATED"/>
    <property type="match status" value="1"/>
</dbReference>
<dbReference type="InterPro" id="IPR001623">
    <property type="entry name" value="DnaJ_domain"/>
</dbReference>
<dbReference type="Proteomes" id="UP000217076">
    <property type="component" value="Unassembled WGS sequence"/>
</dbReference>
<keyword evidence="9" id="KW-1185">Reference proteome</keyword>
<keyword evidence="3" id="KW-0863">Zinc-finger</keyword>
<evidence type="ECO:0000256" key="4">
    <source>
        <dbReference type="ARBA" id="ARBA00022833"/>
    </source>
</evidence>
<dbReference type="GO" id="GO:0042026">
    <property type="term" value="P:protein refolding"/>
    <property type="evidence" value="ECO:0007669"/>
    <property type="project" value="TreeGrafter"/>
</dbReference>
<reference evidence="9" key="1">
    <citation type="submission" date="2016-10" db="EMBL/GenBank/DDBJ databases">
        <authorList>
            <person name="Varghese N."/>
            <person name="Submissions S."/>
        </authorList>
    </citation>
    <scope>NUCLEOTIDE SEQUENCE [LARGE SCALE GENOMIC DNA]</scope>
    <source>
        <strain evidence="9">930I</strain>
    </source>
</reference>
<dbReference type="AlphaFoldDB" id="A0A1G8DKS7"/>
<dbReference type="FunFam" id="2.60.260.20:FF:000005">
    <property type="entry name" value="Chaperone protein dnaJ 1, mitochondrial"/>
    <property type="match status" value="1"/>
</dbReference>
<evidence type="ECO:0000313" key="9">
    <source>
        <dbReference type="Proteomes" id="UP000217076"/>
    </source>
</evidence>
<dbReference type="OrthoDB" id="9779889at2"/>
<keyword evidence="1" id="KW-0479">Metal-binding</keyword>
<dbReference type="STRING" id="83401.SAMN05421742_10846"/>
<dbReference type="CDD" id="cd10747">
    <property type="entry name" value="DnaJ_C"/>
    <property type="match status" value="1"/>
</dbReference>
<accession>A0A1G8DKS7</accession>
<evidence type="ECO:0000256" key="2">
    <source>
        <dbReference type="ARBA" id="ARBA00022737"/>
    </source>
</evidence>
<dbReference type="InterPro" id="IPR036869">
    <property type="entry name" value="J_dom_sf"/>
</dbReference>
<evidence type="ECO:0000259" key="7">
    <source>
        <dbReference type="PROSITE" id="PS50076"/>
    </source>
</evidence>
<dbReference type="GO" id="GO:0008270">
    <property type="term" value="F:zinc ion binding"/>
    <property type="evidence" value="ECO:0007669"/>
    <property type="project" value="UniProtKB-KW"/>
</dbReference>
<name>A0A1G8DKS7_9PROT</name>
<dbReference type="InterPro" id="IPR008971">
    <property type="entry name" value="HSP40/DnaJ_pept-bd"/>
</dbReference>
<evidence type="ECO:0000256" key="3">
    <source>
        <dbReference type="ARBA" id="ARBA00022771"/>
    </source>
</evidence>
<dbReference type="InterPro" id="IPR002939">
    <property type="entry name" value="DnaJ_C"/>
</dbReference>
<dbReference type="PANTHER" id="PTHR43096">
    <property type="entry name" value="DNAJ HOMOLOG 1, MITOCHONDRIAL-RELATED"/>
    <property type="match status" value="1"/>
</dbReference>
<proteinExistence type="predicted"/>
<dbReference type="GO" id="GO:0051082">
    <property type="term" value="F:unfolded protein binding"/>
    <property type="evidence" value="ECO:0007669"/>
    <property type="project" value="InterPro"/>
</dbReference>
<protein>
    <submittedName>
        <fullName evidence="8">DnaJ-class molecular chaperone with C-terminal Zn finger domain</fullName>
    </submittedName>
</protein>
<feature type="domain" description="J" evidence="7">
    <location>
        <begin position="4"/>
        <end position="69"/>
    </location>
</feature>
<keyword evidence="4" id="KW-0862">Zinc</keyword>
<dbReference type="CDD" id="cd06257">
    <property type="entry name" value="DnaJ"/>
    <property type="match status" value="1"/>
</dbReference>